<organism evidence="3 4">
    <name type="scientific">Stachybotrys elegans</name>
    <dbReference type="NCBI Taxonomy" id="80388"/>
    <lineage>
        <taxon>Eukaryota</taxon>
        <taxon>Fungi</taxon>
        <taxon>Dikarya</taxon>
        <taxon>Ascomycota</taxon>
        <taxon>Pezizomycotina</taxon>
        <taxon>Sordariomycetes</taxon>
        <taxon>Hypocreomycetidae</taxon>
        <taxon>Hypocreales</taxon>
        <taxon>Stachybotryaceae</taxon>
        <taxon>Stachybotrys</taxon>
    </lineage>
</organism>
<feature type="compositionally biased region" description="Basic and acidic residues" evidence="1">
    <location>
        <begin position="57"/>
        <end position="66"/>
    </location>
</feature>
<proteinExistence type="predicted"/>
<dbReference type="Proteomes" id="UP000813444">
    <property type="component" value="Unassembled WGS sequence"/>
</dbReference>
<evidence type="ECO:0000256" key="1">
    <source>
        <dbReference type="SAM" id="MobiDB-lite"/>
    </source>
</evidence>
<protein>
    <submittedName>
        <fullName evidence="3">Uncharacterized protein</fullName>
    </submittedName>
</protein>
<reference evidence="3" key="1">
    <citation type="journal article" date="2021" name="Nat. Commun.">
        <title>Genetic determinants of endophytism in the Arabidopsis root mycobiome.</title>
        <authorList>
            <person name="Mesny F."/>
            <person name="Miyauchi S."/>
            <person name="Thiergart T."/>
            <person name="Pickel B."/>
            <person name="Atanasova L."/>
            <person name="Karlsson M."/>
            <person name="Huettel B."/>
            <person name="Barry K.W."/>
            <person name="Haridas S."/>
            <person name="Chen C."/>
            <person name="Bauer D."/>
            <person name="Andreopoulos W."/>
            <person name="Pangilinan J."/>
            <person name="LaButti K."/>
            <person name="Riley R."/>
            <person name="Lipzen A."/>
            <person name="Clum A."/>
            <person name="Drula E."/>
            <person name="Henrissat B."/>
            <person name="Kohler A."/>
            <person name="Grigoriev I.V."/>
            <person name="Martin F.M."/>
            <person name="Hacquard S."/>
        </authorList>
    </citation>
    <scope>NUCLEOTIDE SEQUENCE</scope>
    <source>
        <strain evidence="3">MPI-CAGE-CH-0235</strain>
    </source>
</reference>
<name>A0A8K0T3U5_9HYPO</name>
<comment type="caution">
    <text evidence="3">The sequence shown here is derived from an EMBL/GenBank/DDBJ whole genome shotgun (WGS) entry which is preliminary data.</text>
</comment>
<feature type="signal peptide" evidence="2">
    <location>
        <begin position="1"/>
        <end position="20"/>
    </location>
</feature>
<evidence type="ECO:0000313" key="4">
    <source>
        <dbReference type="Proteomes" id="UP000813444"/>
    </source>
</evidence>
<sequence>MALFSLISLLLLLLAIGLQAAPTHHRYHHARHSFHIHDTDSLPPELPAVEPPLNKQAAREEPRIKNTPRDLQMVSVVALTAASGTARGFVDDTLVLRSPLDNNAV</sequence>
<accession>A0A8K0T3U5</accession>
<gene>
    <name evidence="3" type="ORF">B0I35DRAFT_405813</name>
</gene>
<keyword evidence="4" id="KW-1185">Reference proteome</keyword>
<evidence type="ECO:0000313" key="3">
    <source>
        <dbReference type="EMBL" id="KAH7326600.1"/>
    </source>
</evidence>
<keyword evidence="2" id="KW-0732">Signal</keyword>
<feature type="chain" id="PRO_5035427314" evidence="2">
    <location>
        <begin position="21"/>
        <end position="105"/>
    </location>
</feature>
<dbReference type="AlphaFoldDB" id="A0A8K0T3U5"/>
<evidence type="ECO:0000256" key="2">
    <source>
        <dbReference type="SAM" id="SignalP"/>
    </source>
</evidence>
<feature type="region of interest" description="Disordered" evidence="1">
    <location>
        <begin position="38"/>
        <end position="66"/>
    </location>
</feature>
<dbReference type="EMBL" id="JAGPNK010000002">
    <property type="protein sequence ID" value="KAH7326600.1"/>
    <property type="molecule type" value="Genomic_DNA"/>
</dbReference>